<dbReference type="KEGG" id="obi:106876823"/>
<dbReference type="AlphaFoldDB" id="A0A0L8IAU3"/>
<gene>
    <name evidence="9" type="ORF">OCBIM_22024479mg</name>
</gene>
<dbReference type="InterPro" id="IPR003841">
    <property type="entry name" value="Na/Pi_transpt"/>
</dbReference>
<feature type="transmembrane region" description="Helical" evidence="8">
    <location>
        <begin position="141"/>
        <end position="165"/>
    </location>
</feature>
<feature type="transmembrane region" description="Helical" evidence="8">
    <location>
        <begin position="228"/>
        <end position="249"/>
    </location>
</feature>
<evidence type="ECO:0000256" key="5">
    <source>
        <dbReference type="ARBA" id="ARBA00022989"/>
    </source>
</evidence>
<dbReference type="NCBIfam" id="TIGR01013">
    <property type="entry name" value="2a58"/>
    <property type="match status" value="1"/>
</dbReference>
<evidence type="ECO:0000256" key="8">
    <source>
        <dbReference type="SAM" id="Phobius"/>
    </source>
</evidence>
<feature type="region of interest" description="Disordered" evidence="7">
    <location>
        <begin position="90"/>
        <end position="128"/>
    </location>
</feature>
<proteinExistence type="inferred from homology"/>
<evidence type="ECO:0000256" key="6">
    <source>
        <dbReference type="ARBA" id="ARBA00023136"/>
    </source>
</evidence>
<organism evidence="9">
    <name type="scientific">Octopus bimaculoides</name>
    <name type="common">California two-spotted octopus</name>
    <dbReference type="NCBI Taxonomy" id="37653"/>
    <lineage>
        <taxon>Eukaryota</taxon>
        <taxon>Metazoa</taxon>
        <taxon>Spiralia</taxon>
        <taxon>Lophotrochozoa</taxon>
        <taxon>Mollusca</taxon>
        <taxon>Cephalopoda</taxon>
        <taxon>Coleoidea</taxon>
        <taxon>Octopodiformes</taxon>
        <taxon>Octopoda</taxon>
        <taxon>Incirrata</taxon>
        <taxon>Octopodidae</taxon>
        <taxon>Octopus</taxon>
    </lineage>
</organism>
<dbReference type="Pfam" id="PF02690">
    <property type="entry name" value="Na_Pi_cotrans"/>
    <property type="match status" value="2"/>
</dbReference>
<protein>
    <recommendedName>
        <fullName evidence="10">Sodium-dependent phosphate transport protein 2B</fullName>
    </recommendedName>
</protein>
<dbReference type="GO" id="GO:0005436">
    <property type="term" value="F:sodium:phosphate symporter activity"/>
    <property type="evidence" value="ECO:0007669"/>
    <property type="project" value="InterPro"/>
</dbReference>
<accession>A0A0L8IAU3</accession>
<dbReference type="GO" id="GO:0044341">
    <property type="term" value="P:sodium-dependent phosphate transport"/>
    <property type="evidence" value="ECO:0007669"/>
    <property type="project" value="InterPro"/>
</dbReference>
<feature type="transmembrane region" description="Helical" evidence="8">
    <location>
        <begin position="601"/>
        <end position="623"/>
    </location>
</feature>
<comment type="similarity">
    <text evidence="2">Belongs to the SLC34A transporter family.</text>
</comment>
<sequence length="714" mass="78595">MGSFFVSSSSVKAAEGRRLEVDPFHLRPNSLTTTGDTCQQNKINKLTKDNQSLYEVEVPTKMVPAPGVPVPVDECPPEYSVNDPLNAENELSSAQPQARNRPFEPDQDEEEADAWGNAGDNEQPEGKKFNALGTSDKVVRILLITLKIICVHGFLYIFIISLNLLSQAFRLLGGKTAGGFMSNHMLLQNPLTGLMIGILATVLMQSSSTSTSIVVTMVAANMINVEPAISIIMGANIGTSVTNTIVSLAQYGNRDEFRRAFGAATVHDMFNWLSVCLLLTVEVCTGYLYKLSGLMVSNLSLPKYKTRKFDMLKVITRPVTNLIVQLDKEVIEGIATGQYWSGRRLLKVWCKYTKTYVQQNVTREVNVSSSESPNLITNLQNVTQLEKIYVTSPIEKCYCLMSYINWNDSVSGVVLLVISLLSLVFCLMGMVRLLHSMLRGPVASALKKTINSDIPKPFSFLTGYVAIIIGAILTIILQSSSIFTSTLTPLVGMGVIHIERMYPLTLGSNIGTTATGLLAAMATSGDKLRAALQIGLCHLLFNLTGILIFYPVPIMRKLPINLAKMLGNTTAKYRWFAFMYLLTAFFLLPAFVFALSLAGKYALITASVIIIPLLAFIIIVNILQSKKKSLLPKVLRNWDWLPLCLHSLEPMDKFLSKFTGFCKMCQKKLDQPRANEGSSLSAIDNSCDVSPRAESPTSFNSTAQLIITHETTKC</sequence>
<name>A0A0L8IAU3_OCTBM</name>
<keyword evidence="6 8" id="KW-0472">Membrane</keyword>
<evidence type="ECO:0000313" key="9">
    <source>
        <dbReference type="EMBL" id="KOF98572.1"/>
    </source>
</evidence>
<reference evidence="9" key="1">
    <citation type="submission" date="2015-07" db="EMBL/GenBank/DDBJ databases">
        <title>MeaNS - Measles Nucleotide Surveillance Program.</title>
        <authorList>
            <person name="Tran T."/>
            <person name="Druce J."/>
        </authorList>
    </citation>
    <scope>NUCLEOTIDE SEQUENCE</scope>
    <source>
        <strain evidence="9">UCB-OBI-ISO-001</strain>
        <tissue evidence="9">Gonad</tissue>
    </source>
</reference>
<feature type="transmembrane region" description="Helical" evidence="8">
    <location>
        <begin position="573"/>
        <end position="595"/>
    </location>
</feature>
<keyword evidence="3" id="KW-1003">Cell membrane</keyword>
<feature type="transmembrane region" description="Helical" evidence="8">
    <location>
        <begin position="530"/>
        <end position="552"/>
    </location>
</feature>
<evidence type="ECO:0000256" key="4">
    <source>
        <dbReference type="ARBA" id="ARBA00022692"/>
    </source>
</evidence>
<dbReference type="EMBL" id="KQ416124">
    <property type="protein sequence ID" value="KOF98572.1"/>
    <property type="molecule type" value="Genomic_DNA"/>
</dbReference>
<feature type="transmembrane region" description="Helical" evidence="8">
    <location>
        <begin position="270"/>
        <end position="289"/>
    </location>
</feature>
<evidence type="ECO:0008006" key="10">
    <source>
        <dbReference type="Google" id="ProtNLM"/>
    </source>
</evidence>
<dbReference type="PANTHER" id="PTHR10010">
    <property type="entry name" value="SOLUTE CARRIER FAMILY 34 SODIUM PHOSPHATE , MEMBER 2-RELATED"/>
    <property type="match status" value="1"/>
</dbReference>
<dbReference type="OMA" id="VHYDAVN"/>
<dbReference type="PANTHER" id="PTHR10010:SF46">
    <property type="entry name" value="SODIUM-DEPENDENT PHOSPHATE TRANSPORT PROTEIN 2B"/>
    <property type="match status" value="1"/>
</dbReference>
<evidence type="ECO:0000256" key="3">
    <source>
        <dbReference type="ARBA" id="ARBA00022475"/>
    </source>
</evidence>
<feature type="transmembrane region" description="Helical" evidence="8">
    <location>
        <begin position="410"/>
        <end position="431"/>
    </location>
</feature>
<keyword evidence="5 8" id="KW-1133">Transmembrane helix</keyword>
<feature type="transmembrane region" description="Helical" evidence="8">
    <location>
        <begin position="458"/>
        <end position="477"/>
    </location>
</feature>
<feature type="transmembrane region" description="Helical" evidence="8">
    <location>
        <begin position="186"/>
        <end position="208"/>
    </location>
</feature>
<dbReference type="STRING" id="37653.A0A0L8IAU3"/>
<keyword evidence="4 8" id="KW-0812">Transmembrane</keyword>
<evidence type="ECO:0000256" key="7">
    <source>
        <dbReference type="SAM" id="MobiDB-lite"/>
    </source>
</evidence>
<evidence type="ECO:0000256" key="2">
    <source>
        <dbReference type="ARBA" id="ARBA00005808"/>
    </source>
</evidence>
<evidence type="ECO:0000256" key="1">
    <source>
        <dbReference type="ARBA" id="ARBA00004424"/>
    </source>
</evidence>
<dbReference type="GO" id="GO:0016324">
    <property type="term" value="C:apical plasma membrane"/>
    <property type="evidence" value="ECO:0007669"/>
    <property type="project" value="UniProtKB-SubCell"/>
</dbReference>
<dbReference type="OrthoDB" id="76259at2759"/>
<comment type="subcellular location">
    <subcellularLocation>
        <location evidence="1">Apical cell membrane</location>
        <topology evidence="1">Multi-pass membrane protein</topology>
    </subcellularLocation>
</comment>